<evidence type="ECO:0000256" key="1">
    <source>
        <dbReference type="ARBA" id="ARBA00023125"/>
    </source>
</evidence>
<dbReference type="Proteomes" id="UP000606498">
    <property type="component" value="Unassembled WGS sequence"/>
</dbReference>
<feature type="transmembrane region" description="Helical" evidence="3">
    <location>
        <begin position="118"/>
        <end position="136"/>
    </location>
</feature>
<dbReference type="InterPro" id="IPR016032">
    <property type="entry name" value="Sig_transdc_resp-reg_C-effctor"/>
</dbReference>
<dbReference type="InterPro" id="IPR036388">
    <property type="entry name" value="WH-like_DNA-bd_sf"/>
</dbReference>
<comment type="caution">
    <text evidence="5">The sequence shown here is derived from an EMBL/GenBank/DDBJ whole genome shotgun (WGS) entry which is preliminary data.</text>
</comment>
<keyword evidence="6" id="KW-1185">Reference proteome</keyword>
<accession>A0ABQ1TB99</accession>
<evidence type="ECO:0000259" key="4">
    <source>
        <dbReference type="PROSITE" id="PS51755"/>
    </source>
</evidence>
<gene>
    <name evidence="5" type="ORF">GCM10011520_29870</name>
</gene>
<dbReference type="Pfam" id="PF00486">
    <property type="entry name" value="Trans_reg_C"/>
    <property type="match status" value="1"/>
</dbReference>
<evidence type="ECO:0000313" key="5">
    <source>
        <dbReference type="EMBL" id="GGE87388.1"/>
    </source>
</evidence>
<dbReference type="Gene3D" id="1.10.10.10">
    <property type="entry name" value="Winged helix-like DNA-binding domain superfamily/Winged helix DNA-binding domain"/>
    <property type="match status" value="1"/>
</dbReference>
<sequence length="249" mass="27976">MQIGDCWFDETSGELQHKGRGDSWHLPRAELQVLKLLLANQGRLVSRMELRAGDDTHPPLSDSSVARAVCMLRAFLGPEYESLIETVKGQGYLLRSSVVRKPHTGVMESRLNAGPKQLLVGLVLILMLGVSVFYLYRLPRVTPTVPLNKQELILPSGQRMELFFYSNSRTNNQLLSEQSKILTSALAQCQSSPWRKLYVSLSHDKQVLNLTLRGEYLGQSVVRNLKISDGRQTKAFVSVPWLKEVDLCG</sequence>
<protein>
    <submittedName>
        <fullName evidence="5">CadC family transcriptional regulator</fullName>
    </submittedName>
</protein>
<evidence type="ECO:0000256" key="3">
    <source>
        <dbReference type="SAM" id="Phobius"/>
    </source>
</evidence>
<dbReference type="SMART" id="SM00862">
    <property type="entry name" value="Trans_reg_C"/>
    <property type="match status" value="1"/>
</dbReference>
<keyword evidence="3" id="KW-0472">Membrane</keyword>
<dbReference type="EMBL" id="BMKO01000008">
    <property type="protein sequence ID" value="GGE87388.1"/>
    <property type="molecule type" value="Genomic_DNA"/>
</dbReference>
<keyword evidence="3" id="KW-1133">Transmembrane helix</keyword>
<reference evidence="6" key="1">
    <citation type="journal article" date="2019" name="Int. J. Syst. Evol. Microbiol.">
        <title>The Global Catalogue of Microorganisms (GCM) 10K type strain sequencing project: providing services to taxonomists for standard genome sequencing and annotation.</title>
        <authorList>
            <consortium name="The Broad Institute Genomics Platform"/>
            <consortium name="The Broad Institute Genome Sequencing Center for Infectious Disease"/>
            <person name="Wu L."/>
            <person name="Ma J."/>
        </authorList>
    </citation>
    <scope>NUCLEOTIDE SEQUENCE [LARGE SCALE GENOMIC DNA]</scope>
    <source>
        <strain evidence="6">CGMCC 1.16033</strain>
    </source>
</reference>
<feature type="DNA-binding region" description="OmpR/PhoB-type" evidence="2">
    <location>
        <begin position="1"/>
        <end position="96"/>
    </location>
</feature>
<dbReference type="SUPFAM" id="SSF46894">
    <property type="entry name" value="C-terminal effector domain of the bipartite response regulators"/>
    <property type="match status" value="1"/>
</dbReference>
<dbReference type="PROSITE" id="PS51755">
    <property type="entry name" value="OMPR_PHOB"/>
    <property type="match status" value="1"/>
</dbReference>
<evidence type="ECO:0000256" key="2">
    <source>
        <dbReference type="PROSITE-ProRule" id="PRU01091"/>
    </source>
</evidence>
<keyword evidence="1 2" id="KW-0238">DNA-binding</keyword>
<feature type="domain" description="OmpR/PhoB-type" evidence="4">
    <location>
        <begin position="1"/>
        <end position="96"/>
    </location>
</feature>
<keyword evidence="3" id="KW-0812">Transmembrane</keyword>
<organism evidence="5 6">
    <name type="scientific">Shewanella carassii</name>
    <dbReference type="NCBI Taxonomy" id="1987584"/>
    <lineage>
        <taxon>Bacteria</taxon>
        <taxon>Pseudomonadati</taxon>
        <taxon>Pseudomonadota</taxon>
        <taxon>Gammaproteobacteria</taxon>
        <taxon>Alteromonadales</taxon>
        <taxon>Shewanellaceae</taxon>
        <taxon>Shewanella</taxon>
    </lineage>
</organism>
<evidence type="ECO:0000313" key="6">
    <source>
        <dbReference type="Proteomes" id="UP000606498"/>
    </source>
</evidence>
<proteinExistence type="predicted"/>
<name>A0ABQ1TB99_9GAMM</name>
<dbReference type="RefSeq" id="WP_100142183.1">
    <property type="nucleotide sequence ID" value="NZ_AP024618.1"/>
</dbReference>
<dbReference type="InterPro" id="IPR001867">
    <property type="entry name" value="OmpR/PhoB-type_DNA-bd"/>
</dbReference>